<accession>A0A1C6SCG6</accession>
<proteinExistence type="predicted"/>
<dbReference type="RefSeq" id="WP_091342300.1">
    <property type="nucleotide sequence ID" value="NZ_FMHV01000002.1"/>
</dbReference>
<protein>
    <submittedName>
        <fullName evidence="1">Uncharacterized protein</fullName>
    </submittedName>
</protein>
<dbReference type="Proteomes" id="UP000199413">
    <property type="component" value="Unassembled WGS sequence"/>
</dbReference>
<sequence>MAMKTRRPLLVALLGASAAMLLAVVGCVAAGFLLVGDDSAETRTCQESVHAAEAKVRTDRWDPPEDLPGLGEYPEIHWQLRASGNPCSRMPGPTDWAYQGVVKLRPEDAQWLAKRYEFVPYESVNLDELPHDSSPADVWPALTPFLPTESRWLHSRSYNETDPSPRWRVAFLDVEHQTLVFMLNDH</sequence>
<gene>
    <name evidence="1" type="ORF">GA0070624_3446</name>
</gene>
<evidence type="ECO:0000313" key="2">
    <source>
        <dbReference type="Proteomes" id="UP000199413"/>
    </source>
</evidence>
<dbReference type="AlphaFoldDB" id="A0A1C6SCG6"/>
<reference evidence="2" key="1">
    <citation type="submission" date="2016-06" db="EMBL/GenBank/DDBJ databases">
        <authorList>
            <person name="Varghese N."/>
            <person name="Submissions Spin"/>
        </authorList>
    </citation>
    <scope>NUCLEOTIDE SEQUENCE [LARGE SCALE GENOMIC DNA]</scope>
    <source>
        <strain evidence="2">DSM 45431</strain>
    </source>
</reference>
<dbReference type="OrthoDB" id="3396272at2"/>
<dbReference type="EMBL" id="FMHV01000002">
    <property type="protein sequence ID" value="SCL27162.1"/>
    <property type="molecule type" value="Genomic_DNA"/>
</dbReference>
<dbReference type="PROSITE" id="PS51257">
    <property type="entry name" value="PROKAR_LIPOPROTEIN"/>
    <property type="match status" value="1"/>
</dbReference>
<evidence type="ECO:0000313" key="1">
    <source>
        <dbReference type="EMBL" id="SCL27162.1"/>
    </source>
</evidence>
<name>A0A1C6SCG6_9ACTN</name>
<keyword evidence="2" id="KW-1185">Reference proteome</keyword>
<organism evidence="1 2">
    <name type="scientific">Micromonospora rhizosphaerae</name>
    <dbReference type="NCBI Taxonomy" id="568872"/>
    <lineage>
        <taxon>Bacteria</taxon>
        <taxon>Bacillati</taxon>
        <taxon>Actinomycetota</taxon>
        <taxon>Actinomycetes</taxon>
        <taxon>Micromonosporales</taxon>
        <taxon>Micromonosporaceae</taxon>
        <taxon>Micromonospora</taxon>
    </lineage>
</organism>